<dbReference type="PANTHER" id="PTHR10963">
    <property type="entry name" value="GLYCOSYL HYDROLASE-RELATED"/>
    <property type="match status" value="1"/>
</dbReference>
<evidence type="ECO:0000313" key="5">
    <source>
        <dbReference type="EMBL" id="KYK58724.1"/>
    </source>
</evidence>
<dbReference type="OrthoDB" id="4781at2759"/>
<reference evidence="5 6" key="1">
    <citation type="journal article" date="2016" name="Sci. Rep.">
        <title>Insights into Adaptations to a Near-Obligate Nematode Endoparasitic Lifestyle from the Finished Genome of Drechmeria coniospora.</title>
        <authorList>
            <person name="Zhang L."/>
            <person name="Zhou Z."/>
            <person name="Guo Q."/>
            <person name="Fokkens L."/>
            <person name="Miskei M."/>
            <person name="Pocsi I."/>
            <person name="Zhang W."/>
            <person name="Chen M."/>
            <person name="Wang L."/>
            <person name="Sun Y."/>
            <person name="Donzelli B.G."/>
            <person name="Gibson D.M."/>
            <person name="Nelson D.R."/>
            <person name="Luo J.G."/>
            <person name="Rep M."/>
            <person name="Liu H."/>
            <person name="Yang S."/>
            <person name="Wang J."/>
            <person name="Krasnoff S.B."/>
            <person name="Xu Y."/>
            <person name="Molnar I."/>
            <person name="Lin M."/>
        </authorList>
    </citation>
    <scope>NUCLEOTIDE SEQUENCE [LARGE SCALE GENOMIC DNA]</scope>
    <source>
        <strain evidence="5 6">ARSEF 6962</strain>
    </source>
</reference>
<keyword evidence="6" id="KW-1185">Reference proteome</keyword>
<dbReference type="InterPro" id="IPR013320">
    <property type="entry name" value="ConA-like_dom_sf"/>
</dbReference>
<comment type="similarity">
    <text evidence="1">Belongs to the glycosyl hydrolase 16 family.</text>
</comment>
<feature type="region of interest" description="Disordered" evidence="2">
    <location>
        <begin position="1"/>
        <end position="41"/>
    </location>
</feature>
<dbReference type="STRING" id="98403.A0A151GNM6"/>
<dbReference type="FunFam" id="2.60.120.200:FF:000178">
    <property type="entry name" value="Glycoside hydrolase family 16 protein"/>
    <property type="match status" value="1"/>
</dbReference>
<dbReference type="RefSeq" id="XP_040658076.1">
    <property type="nucleotide sequence ID" value="XM_040803043.1"/>
</dbReference>
<evidence type="ECO:0000313" key="6">
    <source>
        <dbReference type="Proteomes" id="UP000076580"/>
    </source>
</evidence>
<dbReference type="InterPro" id="IPR050546">
    <property type="entry name" value="Glycosyl_Hydrlase_16"/>
</dbReference>
<evidence type="ECO:0000256" key="1">
    <source>
        <dbReference type="ARBA" id="ARBA00006865"/>
    </source>
</evidence>
<accession>A0A151GNM6</accession>
<evidence type="ECO:0000256" key="2">
    <source>
        <dbReference type="SAM" id="MobiDB-lite"/>
    </source>
</evidence>
<sequence>MAKMQEKAESTAPVQRKARAIHPPTEASAASSPWPHATPRLSIDDGFKRRFKSYRLRGEHEKPWLEDPAMAKKIRWNNLIVWTWIGLGFIGAAIIAFFQIRPYQNLPYCLVYEDHFDRLDSDIWTHEVQLDGFGTGSFDWATADPKNSYIDAQGLHIVPTLTNQTTSITNDQLYANHTLDLLQDGSCTSTRNTSCIVHSDPQKGTMIPPVRSARLTTRGKRSIRYGKVEVVAKLPKGNWLWPAIWMMPEDSVYGPWPRSGEIDIMEARGNTHDYAEGGRNLYYGTLHWGPTTETNSYWRTTHAKKIRRGDYASDFHTFGVQWTPRYIYFYIDSRIHQILFVGFQQDKPLYDVGRFAQMAENKTLLANPWAVSNSTTGNAPFDQRFYLILSVAVGSRNGWFLDYVGGKPWIDAATNAQWTFWNASNDWLPTWGEGDTRGMTVRSVRMWQQGECGQPVVS</sequence>
<keyword evidence="3" id="KW-1133">Transmembrane helix</keyword>
<comment type="caution">
    <text evidence="5">The sequence shown here is derived from an EMBL/GenBank/DDBJ whole genome shotgun (WGS) entry which is preliminary data.</text>
</comment>
<evidence type="ECO:0000259" key="4">
    <source>
        <dbReference type="PROSITE" id="PS51762"/>
    </source>
</evidence>
<proteinExistence type="inferred from homology"/>
<dbReference type="GeneID" id="63718384"/>
<feature type="domain" description="GH16" evidence="4">
    <location>
        <begin position="101"/>
        <end position="452"/>
    </location>
</feature>
<dbReference type="InParanoid" id="A0A151GNM6"/>
<organism evidence="5 6">
    <name type="scientific">Drechmeria coniospora</name>
    <name type="common">Nematophagous fungus</name>
    <name type="synonym">Meria coniospora</name>
    <dbReference type="NCBI Taxonomy" id="98403"/>
    <lineage>
        <taxon>Eukaryota</taxon>
        <taxon>Fungi</taxon>
        <taxon>Dikarya</taxon>
        <taxon>Ascomycota</taxon>
        <taxon>Pezizomycotina</taxon>
        <taxon>Sordariomycetes</taxon>
        <taxon>Hypocreomycetidae</taxon>
        <taxon>Hypocreales</taxon>
        <taxon>Ophiocordycipitaceae</taxon>
        <taxon>Drechmeria</taxon>
    </lineage>
</organism>
<dbReference type="Gene3D" id="2.60.120.200">
    <property type="match status" value="1"/>
</dbReference>
<dbReference type="EMBL" id="LAYC01000002">
    <property type="protein sequence ID" value="KYK58724.1"/>
    <property type="molecule type" value="Genomic_DNA"/>
</dbReference>
<keyword evidence="3" id="KW-0812">Transmembrane</keyword>
<dbReference type="Pfam" id="PF00722">
    <property type="entry name" value="Glyco_hydro_16"/>
    <property type="match status" value="1"/>
</dbReference>
<feature type="transmembrane region" description="Helical" evidence="3">
    <location>
        <begin position="79"/>
        <end position="100"/>
    </location>
</feature>
<dbReference type="GO" id="GO:0004553">
    <property type="term" value="F:hydrolase activity, hydrolyzing O-glycosyl compounds"/>
    <property type="evidence" value="ECO:0007669"/>
    <property type="project" value="InterPro"/>
</dbReference>
<evidence type="ECO:0000256" key="3">
    <source>
        <dbReference type="SAM" id="Phobius"/>
    </source>
</evidence>
<dbReference type="GO" id="GO:0005975">
    <property type="term" value="P:carbohydrate metabolic process"/>
    <property type="evidence" value="ECO:0007669"/>
    <property type="project" value="InterPro"/>
</dbReference>
<keyword evidence="3" id="KW-0472">Membrane</keyword>
<dbReference type="PROSITE" id="PS51762">
    <property type="entry name" value="GH16_2"/>
    <property type="match status" value="1"/>
</dbReference>
<dbReference type="SUPFAM" id="SSF49899">
    <property type="entry name" value="Concanavalin A-like lectins/glucanases"/>
    <property type="match status" value="1"/>
</dbReference>
<dbReference type="Proteomes" id="UP000076580">
    <property type="component" value="Chromosome 02"/>
</dbReference>
<gene>
    <name evidence="5" type="ORF">DCS_05741</name>
</gene>
<dbReference type="AlphaFoldDB" id="A0A151GNM6"/>
<dbReference type="InterPro" id="IPR000757">
    <property type="entry name" value="Beta-glucanase-like"/>
</dbReference>
<name>A0A151GNM6_DRECN</name>
<protein>
    <submittedName>
        <fullName evidence="5">Gram-negative bacteria-binding protein 1</fullName>
    </submittedName>
</protein>
<dbReference type="PANTHER" id="PTHR10963:SF55">
    <property type="entry name" value="GLYCOSIDE HYDROLASE FAMILY 16 PROTEIN"/>
    <property type="match status" value="1"/>
</dbReference>